<dbReference type="EMBL" id="JAHLQT010021394">
    <property type="protein sequence ID" value="KAG7167613.1"/>
    <property type="molecule type" value="Genomic_DNA"/>
</dbReference>
<evidence type="ECO:0000313" key="2">
    <source>
        <dbReference type="Proteomes" id="UP000747542"/>
    </source>
</evidence>
<evidence type="ECO:0000313" key="1">
    <source>
        <dbReference type="EMBL" id="KAG7167613.1"/>
    </source>
</evidence>
<reference evidence="1" key="1">
    <citation type="journal article" date="2021" name="Sci. Adv.">
        <title>The American lobster genome reveals insights on longevity, neural, and immune adaptations.</title>
        <authorList>
            <person name="Polinski J.M."/>
            <person name="Zimin A.V."/>
            <person name="Clark K.F."/>
            <person name="Kohn A.B."/>
            <person name="Sadowski N."/>
            <person name="Timp W."/>
            <person name="Ptitsyn A."/>
            <person name="Khanna P."/>
            <person name="Romanova D.Y."/>
            <person name="Williams P."/>
            <person name="Greenwood S.J."/>
            <person name="Moroz L.L."/>
            <person name="Walt D.R."/>
            <person name="Bodnar A.G."/>
        </authorList>
    </citation>
    <scope>NUCLEOTIDE SEQUENCE</scope>
    <source>
        <strain evidence="1">GMGI-L3</strain>
    </source>
</reference>
<dbReference type="Proteomes" id="UP000747542">
    <property type="component" value="Unassembled WGS sequence"/>
</dbReference>
<comment type="caution">
    <text evidence="1">The sequence shown here is derived from an EMBL/GenBank/DDBJ whole genome shotgun (WGS) entry which is preliminary data.</text>
</comment>
<keyword evidence="2" id="KW-1185">Reference proteome</keyword>
<name>A0A8J5K4W0_HOMAM</name>
<protein>
    <submittedName>
        <fullName evidence="1">Uncharacterized protein</fullName>
    </submittedName>
</protein>
<proteinExistence type="predicted"/>
<organism evidence="1 2">
    <name type="scientific">Homarus americanus</name>
    <name type="common">American lobster</name>
    <dbReference type="NCBI Taxonomy" id="6706"/>
    <lineage>
        <taxon>Eukaryota</taxon>
        <taxon>Metazoa</taxon>
        <taxon>Ecdysozoa</taxon>
        <taxon>Arthropoda</taxon>
        <taxon>Crustacea</taxon>
        <taxon>Multicrustacea</taxon>
        <taxon>Malacostraca</taxon>
        <taxon>Eumalacostraca</taxon>
        <taxon>Eucarida</taxon>
        <taxon>Decapoda</taxon>
        <taxon>Pleocyemata</taxon>
        <taxon>Astacidea</taxon>
        <taxon>Nephropoidea</taxon>
        <taxon>Nephropidae</taxon>
        <taxon>Homarus</taxon>
    </lineage>
</organism>
<gene>
    <name evidence="1" type="ORF">Hamer_G030212</name>
</gene>
<accession>A0A8J5K4W0</accession>
<dbReference type="AlphaFoldDB" id="A0A8J5K4W0"/>
<sequence>MGGCGWEEEGVGVPYNSKRLAEQQVGTAYSTI</sequence>